<evidence type="ECO:0000313" key="4">
    <source>
        <dbReference type="Proteomes" id="UP001209570"/>
    </source>
</evidence>
<feature type="chain" id="PRO_5042251137" description="Putative auto-transporter adhesin head GIN domain-containing protein" evidence="1">
    <location>
        <begin position="24"/>
        <end position="396"/>
    </location>
</feature>
<proteinExistence type="predicted"/>
<feature type="domain" description="Putative auto-transporter adhesin head GIN" evidence="2">
    <location>
        <begin position="137"/>
        <end position="334"/>
    </location>
</feature>
<sequence>MALLLLLRVLPLWLCALLTVADGLHVERLPLQPSPGEPLPEDTVGTVQQLQWIVRGGADERLEELQLGLLSQVYVSHLPAAADDQLATIRLLALDDRSLGAFDVTPVVPNGVEFRPLKSLSAEFNTWMRAEVIVHRVNSIQRVRVDGSGDVIVEKDVLVRDDPSLSMLVETKGSGDLYMLSQPSIRLASMSTLVSGSGDVNMFLDGGSVALDTLSILSTGSGDFIAAGAQPITVTRNMSTIAQGSGSVCIDSPWVDLTRITVFSGGSGDISIGRAGTCDAELCSVMGSGDIYVAPLQCIDAGVELYGSGDAMVQANRSISGHRLGSGNIKYVGEGPLEFMDKRTSSTGKIRPIAKPTHASVLRPCTLPIIPEKQLEKIHAAFIGTNRFLELLTPFL</sequence>
<accession>A0AAD5M9C1</accession>
<dbReference type="Gene3D" id="2.160.20.120">
    <property type="match status" value="2"/>
</dbReference>
<protein>
    <recommendedName>
        <fullName evidence="2">Putative auto-transporter adhesin head GIN domain-containing protein</fullName>
    </recommendedName>
</protein>
<evidence type="ECO:0000256" key="1">
    <source>
        <dbReference type="SAM" id="SignalP"/>
    </source>
</evidence>
<organism evidence="3 4">
    <name type="scientific">Pythium insidiosum</name>
    <name type="common">Pythiosis disease agent</name>
    <dbReference type="NCBI Taxonomy" id="114742"/>
    <lineage>
        <taxon>Eukaryota</taxon>
        <taxon>Sar</taxon>
        <taxon>Stramenopiles</taxon>
        <taxon>Oomycota</taxon>
        <taxon>Peronosporomycetes</taxon>
        <taxon>Pythiales</taxon>
        <taxon>Pythiaceae</taxon>
        <taxon>Pythium</taxon>
    </lineage>
</organism>
<gene>
    <name evidence="3" type="ORF">P43SY_004573</name>
</gene>
<dbReference type="PANTHER" id="PTHR39200:SF1">
    <property type="entry name" value="AUTO-TRANSPORTER ADHESIN HEAD GIN DOMAIN-CONTAINING PROTEIN-RELATED"/>
    <property type="match status" value="1"/>
</dbReference>
<dbReference type="PANTHER" id="PTHR39200">
    <property type="entry name" value="HYPOTHETICAL EXPORTED PROTEIN"/>
    <property type="match status" value="1"/>
</dbReference>
<name>A0AAD5M9C1_PYTIN</name>
<dbReference type="Pfam" id="PF10988">
    <property type="entry name" value="DUF2807"/>
    <property type="match status" value="1"/>
</dbReference>
<evidence type="ECO:0000313" key="3">
    <source>
        <dbReference type="EMBL" id="KAJ0406748.1"/>
    </source>
</evidence>
<keyword evidence="1" id="KW-0732">Signal</keyword>
<evidence type="ECO:0000259" key="2">
    <source>
        <dbReference type="Pfam" id="PF10988"/>
    </source>
</evidence>
<reference evidence="3" key="1">
    <citation type="submission" date="2021-12" db="EMBL/GenBank/DDBJ databases">
        <title>Prjna785345.</title>
        <authorList>
            <person name="Rujirawat T."/>
            <person name="Krajaejun T."/>
        </authorList>
    </citation>
    <scope>NUCLEOTIDE SEQUENCE</scope>
    <source>
        <strain evidence="3">Pi057C3</strain>
    </source>
</reference>
<dbReference type="AlphaFoldDB" id="A0AAD5M9C1"/>
<keyword evidence="4" id="KW-1185">Reference proteome</keyword>
<dbReference type="Proteomes" id="UP001209570">
    <property type="component" value="Unassembled WGS sequence"/>
</dbReference>
<comment type="caution">
    <text evidence="3">The sequence shown here is derived from an EMBL/GenBank/DDBJ whole genome shotgun (WGS) entry which is preliminary data.</text>
</comment>
<feature type="signal peptide" evidence="1">
    <location>
        <begin position="1"/>
        <end position="23"/>
    </location>
</feature>
<dbReference type="EMBL" id="JAKCXM010000029">
    <property type="protein sequence ID" value="KAJ0406748.1"/>
    <property type="molecule type" value="Genomic_DNA"/>
</dbReference>
<dbReference type="InterPro" id="IPR021255">
    <property type="entry name" value="DUF2807"/>
</dbReference>